<dbReference type="EMBL" id="CP006912">
    <property type="protein sequence ID" value="AHB50265.1"/>
    <property type="molecule type" value="Genomic_DNA"/>
</dbReference>
<keyword evidence="1" id="KW-0732">Signal</keyword>
<dbReference type="RefSeq" id="WP_023787864.1">
    <property type="nucleotide sequence ID" value="NC_022997.1"/>
</dbReference>
<organism evidence="2 3">
    <name type="scientific">Hyphomicrobium nitrativorans NL23</name>
    <dbReference type="NCBI Taxonomy" id="1029756"/>
    <lineage>
        <taxon>Bacteria</taxon>
        <taxon>Pseudomonadati</taxon>
        <taxon>Pseudomonadota</taxon>
        <taxon>Alphaproteobacteria</taxon>
        <taxon>Hyphomicrobiales</taxon>
        <taxon>Hyphomicrobiaceae</taxon>
        <taxon>Hyphomicrobium</taxon>
    </lineage>
</organism>
<name>V5SJJ5_9HYPH</name>
<gene>
    <name evidence="2" type="ORF">W911_12635</name>
</gene>
<dbReference type="KEGG" id="hni:W911_12635"/>
<evidence type="ECO:0000313" key="3">
    <source>
        <dbReference type="Proteomes" id="UP000018542"/>
    </source>
</evidence>
<evidence type="ECO:0008006" key="4">
    <source>
        <dbReference type="Google" id="ProtNLM"/>
    </source>
</evidence>
<dbReference type="Gene3D" id="2.60.40.150">
    <property type="entry name" value="C2 domain"/>
    <property type="match status" value="1"/>
</dbReference>
<evidence type="ECO:0000313" key="2">
    <source>
        <dbReference type="EMBL" id="AHB50265.1"/>
    </source>
</evidence>
<accession>V5SJJ5</accession>
<sequence length="174" mass="18911">MLRACFERAARVCAAGAGFAAIAWAAAALQPTEAGAQAAKHEITVTVTRFKALDRADELSAGDFFARVTIDGASQQTAVISDKAEVKPDWKLSKEVKPGVHKVKLELIDKDVSVDDPIDINRLPNKRDLDFTVDTRSCKLDGFAQSYKCGATITRAGTERKKAEISFKVDVKKK</sequence>
<keyword evidence="3" id="KW-1185">Reference proteome</keyword>
<dbReference type="PATRIC" id="fig|1029756.8.peg.2623"/>
<dbReference type="HOGENOM" id="CLU_1538031_0_0_5"/>
<dbReference type="SUPFAM" id="SSF49562">
    <property type="entry name" value="C2 domain (Calcium/lipid-binding domain, CaLB)"/>
    <property type="match status" value="1"/>
</dbReference>
<dbReference type="AlphaFoldDB" id="V5SJJ5"/>
<feature type="chain" id="PRO_5004741658" description="C2 domain-containing protein" evidence="1">
    <location>
        <begin position="26"/>
        <end position="174"/>
    </location>
</feature>
<protein>
    <recommendedName>
        <fullName evidence="4">C2 domain-containing protein</fullName>
    </recommendedName>
</protein>
<proteinExistence type="predicted"/>
<dbReference type="Proteomes" id="UP000018542">
    <property type="component" value="Chromosome"/>
</dbReference>
<evidence type="ECO:0000256" key="1">
    <source>
        <dbReference type="SAM" id="SignalP"/>
    </source>
</evidence>
<feature type="signal peptide" evidence="1">
    <location>
        <begin position="1"/>
        <end position="25"/>
    </location>
</feature>
<dbReference type="OrthoDB" id="7933141at2"/>
<dbReference type="InterPro" id="IPR035892">
    <property type="entry name" value="C2_domain_sf"/>
</dbReference>
<reference evidence="2 3" key="1">
    <citation type="journal article" date="2014" name="Genome Announc.">
        <title>Complete Genome Sequence of Hyphomicrobium nitrativorans Strain NL23, a Denitrifying Bacterium Isolated from Biofilm of a Methanol-Fed Denitrification System Treating Seawater at the Montreal Biodome.</title>
        <authorList>
            <person name="Martineau C."/>
            <person name="Villeneuve C."/>
            <person name="Mauffrey F."/>
            <person name="Villemur R."/>
        </authorList>
    </citation>
    <scope>NUCLEOTIDE SEQUENCE [LARGE SCALE GENOMIC DNA]</scope>
    <source>
        <strain evidence="2">NL23</strain>
    </source>
</reference>